<keyword evidence="2" id="KW-0472">Membrane</keyword>
<feature type="region of interest" description="Disordered" evidence="1">
    <location>
        <begin position="77"/>
        <end position="118"/>
    </location>
</feature>
<evidence type="ECO:0000256" key="2">
    <source>
        <dbReference type="SAM" id="Phobius"/>
    </source>
</evidence>
<evidence type="ECO:0000313" key="3">
    <source>
        <dbReference type="EMBL" id="TNN23693.1"/>
    </source>
</evidence>
<comment type="caution">
    <text evidence="3">The sequence shown here is derived from an EMBL/GenBank/DDBJ whole genome shotgun (WGS) entry which is preliminary data.</text>
</comment>
<dbReference type="EMBL" id="SRLO01017631">
    <property type="protein sequence ID" value="TNN23693.1"/>
    <property type="molecule type" value="Genomic_DNA"/>
</dbReference>
<gene>
    <name evidence="3" type="ORF">EYF80_066186</name>
</gene>
<keyword evidence="4" id="KW-1185">Reference proteome</keyword>
<name>A0A4Z2E4T3_9TELE</name>
<feature type="transmembrane region" description="Helical" evidence="2">
    <location>
        <begin position="43"/>
        <end position="62"/>
    </location>
</feature>
<feature type="compositionally biased region" description="Basic residues" evidence="1">
    <location>
        <begin position="91"/>
        <end position="118"/>
    </location>
</feature>
<evidence type="ECO:0000256" key="1">
    <source>
        <dbReference type="SAM" id="MobiDB-lite"/>
    </source>
</evidence>
<keyword evidence="2" id="KW-1133">Transmembrane helix</keyword>
<reference evidence="3 4" key="1">
    <citation type="submission" date="2019-03" db="EMBL/GenBank/DDBJ databases">
        <title>First draft genome of Liparis tanakae, snailfish: a comprehensive survey of snailfish specific genes.</title>
        <authorList>
            <person name="Kim W."/>
            <person name="Song I."/>
            <person name="Jeong J.-H."/>
            <person name="Kim D."/>
            <person name="Kim S."/>
            <person name="Ryu S."/>
            <person name="Song J.Y."/>
            <person name="Lee S.K."/>
        </authorList>
    </citation>
    <scope>NUCLEOTIDE SEQUENCE [LARGE SCALE GENOMIC DNA]</scope>
    <source>
        <tissue evidence="3">Muscle</tissue>
    </source>
</reference>
<dbReference type="Proteomes" id="UP000314294">
    <property type="component" value="Unassembled WGS sequence"/>
</dbReference>
<dbReference type="AlphaFoldDB" id="A0A4Z2E4T3"/>
<feature type="region of interest" description="Disordered" evidence="1">
    <location>
        <begin position="1"/>
        <end position="25"/>
    </location>
</feature>
<evidence type="ECO:0000313" key="4">
    <source>
        <dbReference type="Proteomes" id="UP000314294"/>
    </source>
</evidence>
<organism evidence="3 4">
    <name type="scientific">Liparis tanakae</name>
    <name type="common">Tanaka's snailfish</name>
    <dbReference type="NCBI Taxonomy" id="230148"/>
    <lineage>
        <taxon>Eukaryota</taxon>
        <taxon>Metazoa</taxon>
        <taxon>Chordata</taxon>
        <taxon>Craniata</taxon>
        <taxon>Vertebrata</taxon>
        <taxon>Euteleostomi</taxon>
        <taxon>Actinopterygii</taxon>
        <taxon>Neopterygii</taxon>
        <taxon>Teleostei</taxon>
        <taxon>Neoteleostei</taxon>
        <taxon>Acanthomorphata</taxon>
        <taxon>Eupercaria</taxon>
        <taxon>Perciformes</taxon>
        <taxon>Cottioidei</taxon>
        <taxon>Cottales</taxon>
        <taxon>Liparidae</taxon>
        <taxon>Liparis</taxon>
    </lineage>
</organism>
<sequence length="118" mass="13200">MHPGCGSCSFGRSPPSRKKQKKLTRDTGAFFSHARAGRVCGRGVVVVVVVVVVEVCVLCRVVELRVARRGLLFTGPPGAEEELRSVPQRGGCRHPRDHTCIQKKKKKKKKRRKKKRKT</sequence>
<keyword evidence="2" id="KW-0812">Transmembrane</keyword>
<proteinExistence type="predicted"/>
<accession>A0A4Z2E4T3</accession>
<protein>
    <submittedName>
        <fullName evidence="3">Uncharacterized protein</fullName>
    </submittedName>
</protein>